<sequence length="62" mass="7436">MAPDPIGRHSQSPYCHGYLVDYAPHGGRRRQSNLPRWPKDHSSIWFIHRHYSPAEPRWTYEH</sequence>
<proteinExistence type="predicted"/>
<evidence type="ECO:0000313" key="2">
    <source>
        <dbReference type="Proteomes" id="UP000466104"/>
    </source>
</evidence>
<comment type="caution">
    <text evidence="1">The sequence shown here is derived from an EMBL/GenBank/DDBJ whole genome shotgun (WGS) entry which is preliminary data.</text>
</comment>
<organism evidence="1 2">
    <name type="scientific">Cutibacterium porci</name>
    <dbReference type="NCBI Taxonomy" id="2605781"/>
    <lineage>
        <taxon>Bacteria</taxon>
        <taxon>Bacillati</taxon>
        <taxon>Actinomycetota</taxon>
        <taxon>Actinomycetes</taxon>
        <taxon>Propionibacteriales</taxon>
        <taxon>Propionibacteriaceae</taxon>
        <taxon>Cutibacterium</taxon>
    </lineage>
</organism>
<accession>A0A7K0J7T2</accession>
<dbReference type="AlphaFoldDB" id="A0A7K0J7T2"/>
<evidence type="ECO:0000313" key="1">
    <source>
        <dbReference type="EMBL" id="MSS46021.1"/>
    </source>
</evidence>
<keyword evidence="2" id="KW-1185">Reference proteome</keyword>
<reference evidence="1 2" key="1">
    <citation type="submission" date="2019-08" db="EMBL/GenBank/DDBJ databases">
        <title>In-depth cultivation of the pig gut microbiome towards novel bacterial diversity and tailored functional studies.</title>
        <authorList>
            <person name="Wylensek D."/>
            <person name="Hitch T.C.A."/>
            <person name="Clavel T."/>
        </authorList>
    </citation>
    <scope>NUCLEOTIDE SEQUENCE [LARGE SCALE GENOMIC DNA]</scope>
    <source>
        <strain evidence="1 2">WCA-380-WT-3A</strain>
    </source>
</reference>
<gene>
    <name evidence="1" type="ORF">FYJ43_08210</name>
</gene>
<protein>
    <submittedName>
        <fullName evidence="1">Uncharacterized protein</fullName>
    </submittedName>
</protein>
<name>A0A7K0J7T2_9ACTN</name>
<dbReference type="Proteomes" id="UP000466104">
    <property type="component" value="Unassembled WGS sequence"/>
</dbReference>
<dbReference type="EMBL" id="VUMG01000003">
    <property type="protein sequence ID" value="MSS46021.1"/>
    <property type="molecule type" value="Genomic_DNA"/>
</dbReference>